<proteinExistence type="inferred from homology"/>
<evidence type="ECO:0000259" key="12">
    <source>
        <dbReference type="SMART" id="SM01016"/>
    </source>
</evidence>
<comment type="catalytic activity">
    <reaction evidence="7 8">
        <text>tRNA(Arg) + L-arginine + ATP = L-arginyl-tRNA(Arg) + AMP + diphosphate</text>
        <dbReference type="Rhea" id="RHEA:20301"/>
        <dbReference type="Rhea" id="RHEA-COMP:9658"/>
        <dbReference type="Rhea" id="RHEA-COMP:9673"/>
        <dbReference type="ChEBI" id="CHEBI:30616"/>
        <dbReference type="ChEBI" id="CHEBI:32682"/>
        <dbReference type="ChEBI" id="CHEBI:33019"/>
        <dbReference type="ChEBI" id="CHEBI:78442"/>
        <dbReference type="ChEBI" id="CHEBI:78513"/>
        <dbReference type="ChEBI" id="CHEBI:456215"/>
        <dbReference type="EC" id="6.1.1.19"/>
    </reaction>
</comment>
<keyword evidence="10" id="KW-0175">Coiled coil</keyword>
<dbReference type="SMART" id="SM01016">
    <property type="entry name" value="Arg_tRNA_synt_N"/>
    <property type="match status" value="1"/>
</dbReference>
<dbReference type="Pfam" id="PF00750">
    <property type="entry name" value="tRNA-synt_1d"/>
    <property type="match status" value="1"/>
</dbReference>
<evidence type="ECO:0000256" key="10">
    <source>
        <dbReference type="SAM" id="Coils"/>
    </source>
</evidence>
<dbReference type="Proteomes" id="UP000229176">
    <property type="component" value="Unassembled WGS sequence"/>
</dbReference>
<evidence type="ECO:0000256" key="4">
    <source>
        <dbReference type="ARBA" id="ARBA00022840"/>
    </source>
</evidence>
<keyword evidence="4 8" id="KW-0067">ATP-binding</keyword>
<evidence type="ECO:0000256" key="5">
    <source>
        <dbReference type="ARBA" id="ARBA00022917"/>
    </source>
</evidence>
<protein>
    <recommendedName>
        <fullName evidence="8">Arginine--tRNA ligase</fullName>
        <ecNumber evidence="8">6.1.1.19</ecNumber>
    </recommendedName>
    <alternativeName>
        <fullName evidence="8">Arginyl-tRNA synthetase</fullName>
        <shortName evidence="8">ArgRS</shortName>
    </alternativeName>
</protein>
<evidence type="ECO:0000313" key="14">
    <source>
        <dbReference type="Proteomes" id="UP000229176"/>
    </source>
</evidence>
<dbReference type="InterPro" id="IPR008909">
    <property type="entry name" value="DALR_anticod-bd"/>
</dbReference>
<dbReference type="InterPro" id="IPR014729">
    <property type="entry name" value="Rossmann-like_a/b/a_fold"/>
</dbReference>
<dbReference type="Pfam" id="PF05746">
    <property type="entry name" value="DALR_1"/>
    <property type="match status" value="1"/>
</dbReference>
<evidence type="ECO:0000256" key="7">
    <source>
        <dbReference type="ARBA" id="ARBA00049339"/>
    </source>
</evidence>
<evidence type="ECO:0000256" key="8">
    <source>
        <dbReference type="HAMAP-Rule" id="MF_00123"/>
    </source>
</evidence>
<keyword evidence="3 8" id="KW-0547">Nucleotide-binding</keyword>
<comment type="subcellular location">
    <subcellularLocation>
        <location evidence="8">Cytoplasm</location>
    </subcellularLocation>
</comment>
<comment type="caution">
    <text evidence="13">The sequence shown here is derived from an EMBL/GenBank/DDBJ whole genome shotgun (WGS) entry which is preliminary data.</text>
</comment>
<dbReference type="SUPFAM" id="SSF52374">
    <property type="entry name" value="Nucleotidylyl transferase"/>
    <property type="match status" value="1"/>
</dbReference>
<dbReference type="InterPro" id="IPR009080">
    <property type="entry name" value="tRNAsynth_Ia_anticodon-bd"/>
</dbReference>
<dbReference type="Pfam" id="PF03485">
    <property type="entry name" value="Arg_tRNA_synt_N"/>
    <property type="match status" value="1"/>
</dbReference>
<evidence type="ECO:0000256" key="9">
    <source>
        <dbReference type="RuleBase" id="RU363038"/>
    </source>
</evidence>
<accession>A0A2H0CHN8</accession>
<keyword evidence="8" id="KW-0963">Cytoplasm</keyword>
<dbReference type="PANTHER" id="PTHR11956:SF5">
    <property type="entry name" value="ARGININE--TRNA LIGASE, CYTOPLASMIC"/>
    <property type="match status" value="1"/>
</dbReference>
<evidence type="ECO:0000313" key="13">
    <source>
        <dbReference type="EMBL" id="PIP68888.1"/>
    </source>
</evidence>
<dbReference type="AlphaFoldDB" id="A0A2H0CHN8"/>
<feature type="short sequence motif" description="'HIGH' region" evidence="8">
    <location>
        <begin position="134"/>
        <end position="144"/>
    </location>
</feature>
<keyword evidence="5 8" id="KW-0648">Protein biosynthesis</keyword>
<evidence type="ECO:0000256" key="3">
    <source>
        <dbReference type="ARBA" id="ARBA00022741"/>
    </source>
</evidence>
<dbReference type="PRINTS" id="PR01038">
    <property type="entry name" value="TRNASYNTHARG"/>
</dbReference>
<feature type="domain" description="DALR anticodon binding" evidence="11">
    <location>
        <begin position="480"/>
        <end position="603"/>
    </location>
</feature>
<evidence type="ECO:0000256" key="2">
    <source>
        <dbReference type="ARBA" id="ARBA00022598"/>
    </source>
</evidence>
<dbReference type="GO" id="GO:0006420">
    <property type="term" value="P:arginyl-tRNA aminoacylation"/>
    <property type="evidence" value="ECO:0007669"/>
    <property type="project" value="UniProtKB-UniRule"/>
</dbReference>
<dbReference type="SMART" id="SM00836">
    <property type="entry name" value="DALR_1"/>
    <property type="match status" value="1"/>
</dbReference>
<dbReference type="EMBL" id="PCTI01000038">
    <property type="protein sequence ID" value="PIP68888.1"/>
    <property type="molecule type" value="Genomic_DNA"/>
</dbReference>
<comment type="similarity">
    <text evidence="1 8 9">Belongs to the class-I aminoacyl-tRNA synthetase family.</text>
</comment>
<dbReference type="SUPFAM" id="SSF55190">
    <property type="entry name" value="Arginyl-tRNA synthetase (ArgRS), N-terminal 'additional' domain"/>
    <property type="match status" value="1"/>
</dbReference>
<dbReference type="Gene3D" id="3.30.1360.70">
    <property type="entry name" value="Arginyl tRNA synthetase N-terminal domain"/>
    <property type="match status" value="1"/>
</dbReference>
<dbReference type="GO" id="GO:0005737">
    <property type="term" value="C:cytoplasm"/>
    <property type="evidence" value="ECO:0007669"/>
    <property type="project" value="UniProtKB-SubCell"/>
</dbReference>
<evidence type="ECO:0000256" key="1">
    <source>
        <dbReference type="ARBA" id="ARBA00005594"/>
    </source>
</evidence>
<keyword evidence="6 8" id="KW-0030">Aminoacyl-tRNA synthetase</keyword>
<dbReference type="Gene3D" id="1.10.730.10">
    <property type="entry name" value="Isoleucyl-tRNA Synthetase, Domain 1"/>
    <property type="match status" value="1"/>
</dbReference>
<dbReference type="HAMAP" id="MF_00123">
    <property type="entry name" value="Arg_tRNA_synth"/>
    <property type="match status" value="1"/>
</dbReference>
<comment type="subunit">
    <text evidence="8">Monomer.</text>
</comment>
<dbReference type="InterPro" id="IPR001278">
    <property type="entry name" value="Arg-tRNA-ligase"/>
</dbReference>
<gene>
    <name evidence="8 13" type="primary">argS</name>
    <name evidence="13" type="ORF">COW91_02325</name>
</gene>
<sequence>MVIKDKLMKEKLENLIKETLKNLQIEFSDISLEHPADLKMGDYSTNVAMVCAKKLGINPKELAEKIVEEVNKRAALFEDLRAALNNVEVKNGFINFYLSQEFFIDNIKDVLENKNFGKNNLFNGKKVMVEYTQPNPFKPFHIGHLMSNAIGESISRIVEFSGAKIVRANYQGDVGPHVAKAIYQMLKNENDTSSVMAESVSLVEKADYIGNSYAKGNDAYENYEEAKKEIDEINRKVYNKSDKNINEIYDWGRRITLEAFEEIYKVLGTNFNYYFFESIVAPIGLKIVHENCESAESPEHSRRIFEKSDGAIVFHAEKYDSKLHTRVFINSKGLPTYETKELGLTQIKFEKENPDLSIVITANEQEEYMKVVGKALEIMNPEIASKMKHIVHGMMRLSSGKMSSRKGNVITGESLIIESCDKILEKIKDRDFTDEEKEQISNDVGVAALKYSILKQNIGGNIIYDAEKSISFEGDSGPYLQYSYARACSILEKAKIENILPSLVFLRSDIKSLKSSDFHIFEIEKLLYRFSEIVERSAKEFAPHYIANYLVDIARAFNAFYGNNKIIDKDDSMSPYKVAITLVFSSIMKNGLYLLGIKAPERM</sequence>
<dbReference type="InterPro" id="IPR005148">
    <property type="entry name" value="Arg-tRNA-synth_N"/>
</dbReference>
<reference evidence="13 14" key="1">
    <citation type="submission" date="2017-09" db="EMBL/GenBank/DDBJ databases">
        <title>Depth-based differentiation of microbial function through sediment-hosted aquifers and enrichment of novel symbionts in the deep terrestrial subsurface.</title>
        <authorList>
            <person name="Probst A.J."/>
            <person name="Ladd B."/>
            <person name="Jarett J.K."/>
            <person name="Geller-Mcgrath D.E."/>
            <person name="Sieber C.M."/>
            <person name="Emerson J.B."/>
            <person name="Anantharaman K."/>
            <person name="Thomas B.C."/>
            <person name="Malmstrom R."/>
            <person name="Stieglmeier M."/>
            <person name="Klingl A."/>
            <person name="Woyke T."/>
            <person name="Ryan C.M."/>
            <person name="Banfield J.F."/>
        </authorList>
    </citation>
    <scope>NUCLEOTIDE SEQUENCE [LARGE SCALE GENOMIC DNA]</scope>
    <source>
        <strain evidence="13">CG22_combo_CG10-13_8_21_14_all_32_8</strain>
    </source>
</reference>
<dbReference type="Gene3D" id="3.40.50.620">
    <property type="entry name" value="HUPs"/>
    <property type="match status" value="1"/>
</dbReference>
<feature type="coiled-coil region" evidence="10">
    <location>
        <begin position="216"/>
        <end position="243"/>
    </location>
</feature>
<feature type="domain" description="Arginyl tRNA synthetase N-terminal" evidence="12">
    <location>
        <begin position="6"/>
        <end position="98"/>
    </location>
</feature>
<dbReference type="NCBIfam" id="TIGR00456">
    <property type="entry name" value="argS"/>
    <property type="match status" value="1"/>
</dbReference>
<name>A0A2H0CHN8_9BACT</name>
<dbReference type="InterPro" id="IPR035684">
    <property type="entry name" value="ArgRS_core"/>
</dbReference>
<dbReference type="GO" id="GO:0005524">
    <property type="term" value="F:ATP binding"/>
    <property type="evidence" value="ECO:0007669"/>
    <property type="project" value="UniProtKB-UniRule"/>
</dbReference>
<evidence type="ECO:0000256" key="6">
    <source>
        <dbReference type="ARBA" id="ARBA00023146"/>
    </source>
</evidence>
<keyword evidence="2 8" id="KW-0436">Ligase</keyword>
<dbReference type="InterPro" id="IPR036695">
    <property type="entry name" value="Arg-tRNA-synth_N_sf"/>
</dbReference>
<organism evidence="13 14">
    <name type="scientific">Candidatus Nomurabacteria bacterium CG22_combo_CG10-13_8_21_14_all_32_8</name>
    <dbReference type="NCBI Taxonomy" id="1974732"/>
    <lineage>
        <taxon>Bacteria</taxon>
        <taxon>Candidatus Nomuraibacteriota</taxon>
    </lineage>
</organism>
<dbReference type="EC" id="6.1.1.19" evidence="8"/>
<evidence type="ECO:0000259" key="11">
    <source>
        <dbReference type="SMART" id="SM00836"/>
    </source>
</evidence>
<dbReference type="GO" id="GO:0004814">
    <property type="term" value="F:arginine-tRNA ligase activity"/>
    <property type="evidence" value="ECO:0007669"/>
    <property type="project" value="UniProtKB-UniRule"/>
</dbReference>
<dbReference type="SUPFAM" id="SSF47323">
    <property type="entry name" value="Anticodon-binding domain of a subclass of class I aminoacyl-tRNA synthetases"/>
    <property type="match status" value="1"/>
</dbReference>
<dbReference type="PANTHER" id="PTHR11956">
    <property type="entry name" value="ARGINYL-TRNA SYNTHETASE"/>
    <property type="match status" value="1"/>
</dbReference>